<dbReference type="PROSITE" id="PS51375">
    <property type="entry name" value="PPR"/>
    <property type="match status" value="4"/>
</dbReference>
<feature type="repeat" description="PPR" evidence="9">
    <location>
        <begin position="191"/>
        <end position="225"/>
    </location>
</feature>
<dbReference type="FunFam" id="1.25.40.10:FF:001532">
    <property type="entry name" value="Pentatricopeptide repeat-containing protein mitochondrial"/>
    <property type="match status" value="1"/>
</dbReference>
<comment type="function">
    <text evidence="1 10">Seed storage protein.</text>
</comment>
<evidence type="ECO:0000256" key="10">
    <source>
        <dbReference type="RuleBase" id="RU003681"/>
    </source>
</evidence>
<evidence type="ECO:0000256" key="11">
    <source>
        <dbReference type="SAM" id="MobiDB-lite"/>
    </source>
</evidence>
<evidence type="ECO:0000256" key="2">
    <source>
        <dbReference type="ARBA" id="ARBA00007178"/>
    </source>
</evidence>
<dbReference type="AlphaFoldDB" id="A0A0E0EXG9"/>
<dbReference type="InterPro" id="IPR006045">
    <property type="entry name" value="Cupin_1"/>
</dbReference>
<keyword evidence="4" id="KW-0677">Repeat</keyword>
<dbReference type="GO" id="GO:0045735">
    <property type="term" value="F:nutrient reservoir activity"/>
    <property type="evidence" value="ECO:0007669"/>
    <property type="project" value="UniProtKB-KW"/>
</dbReference>
<evidence type="ECO:0000313" key="13">
    <source>
        <dbReference type="EnsemblPlants" id="OMERI10G06370.2"/>
    </source>
</evidence>
<name>A0A0E0EXG9_9ORYZ</name>
<dbReference type="Gramene" id="OMERI10G06370.2">
    <property type="protein sequence ID" value="OMERI10G06370.2"/>
    <property type="gene ID" value="OMERI10G06370"/>
</dbReference>
<reference evidence="13" key="2">
    <citation type="submission" date="2018-05" db="EMBL/GenBank/DDBJ databases">
        <title>OmerRS3 (Oryza meridionalis Reference Sequence Version 3).</title>
        <authorList>
            <person name="Zhang J."/>
            <person name="Kudrna D."/>
            <person name="Lee S."/>
            <person name="Talag J."/>
            <person name="Welchert J."/>
            <person name="Wing R.A."/>
        </authorList>
    </citation>
    <scope>NUCLEOTIDE SEQUENCE [LARGE SCALE GENOMIC DNA]</scope>
    <source>
        <strain evidence="13">cv. OR44</strain>
    </source>
</reference>
<dbReference type="InterPro" id="IPR022379">
    <property type="entry name" value="11S_seedstore_CS"/>
</dbReference>
<dbReference type="SUPFAM" id="SSF51182">
    <property type="entry name" value="RmlC-like cupins"/>
    <property type="match status" value="1"/>
</dbReference>
<reference evidence="13" key="1">
    <citation type="submission" date="2015-04" db="UniProtKB">
        <authorList>
            <consortium name="EnsemblPlants"/>
        </authorList>
    </citation>
    <scope>IDENTIFICATION</scope>
</reference>
<dbReference type="FunFam" id="1.25.40.10:FF:000344">
    <property type="entry name" value="Pentatricopeptide repeat-containing protein"/>
    <property type="match status" value="1"/>
</dbReference>
<feature type="repeat" description="PPR" evidence="9">
    <location>
        <begin position="294"/>
        <end position="328"/>
    </location>
</feature>
<dbReference type="InterPro" id="IPR006044">
    <property type="entry name" value="11S_seedstore_pln"/>
</dbReference>
<dbReference type="PANTHER" id="PTHR47926:SF436">
    <property type="entry name" value="PENTATRICOPEPTIDE REPEAT-CONTAINING PROTEIN ELI1, CHLOROPLASTIC-LIKE ISOFORM X2"/>
    <property type="match status" value="1"/>
</dbReference>
<dbReference type="Pfam" id="PF01535">
    <property type="entry name" value="PPR"/>
    <property type="match status" value="4"/>
</dbReference>
<dbReference type="InterPro" id="IPR011051">
    <property type="entry name" value="RmlC_Cupin_sf"/>
</dbReference>
<dbReference type="Gene3D" id="2.60.120.10">
    <property type="entry name" value="Jelly Rolls"/>
    <property type="match status" value="2"/>
</dbReference>
<dbReference type="InterPro" id="IPR046960">
    <property type="entry name" value="PPR_At4g14850-like_plant"/>
</dbReference>
<dbReference type="PROSITE" id="PS00305">
    <property type="entry name" value="11S_SEED_STORAGE"/>
    <property type="match status" value="1"/>
</dbReference>
<feature type="region of interest" description="Disordered" evidence="11">
    <location>
        <begin position="819"/>
        <end position="840"/>
    </location>
</feature>
<keyword evidence="7 10" id="KW-0708">Seed storage protein</keyword>
<dbReference type="Proteomes" id="UP000008021">
    <property type="component" value="Chromosome 10"/>
</dbReference>
<feature type="compositionally biased region" description="Low complexity" evidence="11">
    <location>
        <begin position="831"/>
        <end position="840"/>
    </location>
</feature>
<feature type="repeat" description="PPR" evidence="9">
    <location>
        <begin position="426"/>
        <end position="460"/>
    </location>
</feature>
<evidence type="ECO:0000256" key="7">
    <source>
        <dbReference type="ARBA" id="ARBA00023129"/>
    </source>
</evidence>
<evidence type="ECO:0000256" key="5">
    <source>
        <dbReference type="ARBA" id="ARBA00022761"/>
    </source>
</evidence>
<dbReference type="eggNOG" id="KOG4197">
    <property type="taxonomic scope" value="Eukaryota"/>
</dbReference>
<dbReference type="CDD" id="cd02242">
    <property type="entry name" value="cupin_11S_legumin_N"/>
    <property type="match status" value="1"/>
</dbReference>
<dbReference type="NCBIfam" id="TIGR00756">
    <property type="entry name" value="PPR"/>
    <property type="match status" value="6"/>
</dbReference>
<evidence type="ECO:0000256" key="1">
    <source>
        <dbReference type="ARBA" id="ARBA00003839"/>
    </source>
</evidence>
<dbReference type="GO" id="GO:0009451">
    <property type="term" value="P:RNA modification"/>
    <property type="evidence" value="ECO:0007669"/>
    <property type="project" value="InterPro"/>
</dbReference>
<dbReference type="Gene3D" id="1.25.40.10">
    <property type="entry name" value="Tetratricopeptide repeat domain"/>
    <property type="match status" value="4"/>
</dbReference>
<feature type="repeat" description="PPR" evidence="9">
    <location>
        <begin position="329"/>
        <end position="359"/>
    </location>
</feature>
<dbReference type="PANTHER" id="PTHR47926">
    <property type="entry name" value="PENTATRICOPEPTIDE REPEAT-CONTAINING PROTEIN"/>
    <property type="match status" value="1"/>
</dbReference>
<accession>A0A0E0EXG9</accession>
<dbReference type="GO" id="GO:0003723">
    <property type="term" value="F:RNA binding"/>
    <property type="evidence" value="ECO:0007669"/>
    <property type="project" value="InterPro"/>
</dbReference>
<evidence type="ECO:0000256" key="8">
    <source>
        <dbReference type="ARBA" id="ARBA00023157"/>
    </source>
</evidence>
<evidence type="ECO:0000256" key="6">
    <source>
        <dbReference type="ARBA" id="ARBA00022946"/>
    </source>
</evidence>
<dbReference type="InterPro" id="IPR002885">
    <property type="entry name" value="PPR_rpt"/>
</dbReference>
<dbReference type="EnsemblPlants" id="OMERI10G06370.2">
    <property type="protein sequence ID" value="OMERI10G06370.2"/>
    <property type="gene ID" value="OMERI10G06370"/>
</dbReference>
<dbReference type="InterPro" id="IPR014710">
    <property type="entry name" value="RmlC-like_jellyroll"/>
</dbReference>
<comment type="subunit">
    <text evidence="3 10">Hexamer; each subunit is composed of an acidic and a basic chain derived from a single precursor and linked by a disulfide bond.</text>
</comment>
<keyword evidence="8 10" id="KW-1015">Disulfide bond</keyword>
<keyword evidence="6" id="KW-0809">Transit peptide</keyword>
<dbReference type="Pfam" id="PF12854">
    <property type="entry name" value="PPR_1"/>
    <property type="match status" value="1"/>
</dbReference>
<dbReference type="CDD" id="cd02243">
    <property type="entry name" value="cupin_11S_legumin_C"/>
    <property type="match status" value="1"/>
</dbReference>
<dbReference type="InterPro" id="IPR011990">
    <property type="entry name" value="TPR-like_helical_dom_sf"/>
</dbReference>
<evidence type="ECO:0000256" key="4">
    <source>
        <dbReference type="ARBA" id="ARBA00022737"/>
    </source>
</evidence>
<evidence type="ECO:0000259" key="12">
    <source>
        <dbReference type="SMART" id="SM00835"/>
    </source>
</evidence>
<dbReference type="Pfam" id="PF20431">
    <property type="entry name" value="E_motif"/>
    <property type="match status" value="1"/>
</dbReference>
<dbReference type="FunFam" id="1.25.40.10:FF:000715">
    <property type="entry name" value="Pentatricopeptide repeat-containing protein"/>
    <property type="match status" value="1"/>
</dbReference>
<organism evidence="13">
    <name type="scientific">Oryza meridionalis</name>
    <dbReference type="NCBI Taxonomy" id="40149"/>
    <lineage>
        <taxon>Eukaryota</taxon>
        <taxon>Viridiplantae</taxon>
        <taxon>Streptophyta</taxon>
        <taxon>Embryophyta</taxon>
        <taxon>Tracheophyta</taxon>
        <taxon>Spermatophyta</taxon>
        <taxon>Magnoliopsida</taxon>
        <taxon>Liliopsida</taxon>
        <taxon>Poales</taxon>
        <taxon>Poaceae</taxon>
        <taxon>BOP clade</taxon>
        <taxon>Oryzoideae</taxon>
        <taxon>Oryzeae</taxon>
        <taxon>Oryzinae</taxon>
        <taxon>Oryza</taxon>
    </lineage>
</organism>
<keyword evidence="14" id="KW-1185">Reference proteome</keyword>
<feature type="domain" description="Cupin type-1" evidence="12">
    <location>
        <begin position="612"/>
        <end position="787"/>
    </location>
</feature>
<feature type="domain" description="Cupin type-1" evidence="12">
    <location>
        <begin position="858"/>
        <end position="1007"/>
    </location>
</feature>
<evidence type="ECO:0000256" key="9">
    <source>
        <dbReference type="PROSITE-ProRule" id="PRU00708"/>
    </source>
</evidence>
<dbReference type="SUPFAM" id="SSF48452">
    <property type="entry name" value="TPR-like"/>
    <property type="match status" value="1"/>
</dbReference>
<dbReference type="Pfam" id="PF13041">
    <property type="entry name" value="PPR_2"/>
    <property type="match status" value="2"/>
</dbReference>
<keyword evidence="5 10" id="KW-0758">Storage protein</keyword>
<dbReference type="FunFam" id="2.60.120.10:FF:000073">
    <property type="entry name" value="Glycinin G1"/>
    <property type="match status" value="1"/>
</dbReference>
<sequence length="1038" mass="116181">MPPPPPPPPSRLLALLSARRPPLPLRRLLQIHAHLLAAGLLQDFSSRLAAAYALSTSTTTDARTSPPSPLRHALALLSPLPASAYNAAIRALSLLDDGDRHGHGVVRRCLPLYRALLRSGTARPDHLTFPFLLKACARLRERGYGDAALAHVLRLGLDSDVFVVNAATHFLSIRGPMEDARRLFDRSPVRDLVSWNTLIGGYVRRGNPAEALELFWRMVAEDAAMRPDEVTMIAAVSGCGQMRDLELGRCLHGFVESNGVRCTVRLMNALMDMYIKCGSLEMAKSVFERIEHRTVVSWTTMIVGFAKFGLMDDARRVFDEMPERDVFPWNALMTGYVQCKQCKEALSLFHEMQEASVVPDEITMVNLLTACSQLGALEMGMWVHRYIEKHRLVFSVALGTSLIDMYAKCGNIEKAIHIFKEIPEKNALTWTAMICGLANHGHANEAIEHFRTMIELGQKPDEITFIGVLSACCHAGLVKEGREFFSLMETKYHLERKMKHYSCMIDLLGRAGHLDEAEQLVNTMPMEPDAVVWGAIFFACRMQGNISLGERAAMKLVEIDPSDSGIYVLLANMYAEANMRKKADKVRAMMRHLGVEKVPGCSCIELNGVVHEFIVKDKSHTDSHAIYDCLHEITLQIKHTADLLSISAAGRGITGPTFPGCPETYQQQFQQSGQAQLTESQSQSHKFKDEHQKIHRFRQGDVIALPAGVAHWCYNDGEVPVVAIYVTDINNSANQLDPRQRDFLLAGNKRDPQAYRREVEERSQNIFSGFSTELLSEAFGISNQVARQLQCQNDQRGEIVRVERGLSLLQPYASLQEQEQGQVQSREHYQEGGYQQSQYGSGCPNGLDETFCTMRVRQNIDNPNRADAYNPRAGRVTNLNSQNFPILNLVQMSAVKVNLYQNALLSPFWNINAHSIVYITQGRAQVQVVNNNGKTVFNGELRRGQLLIVPQHYVVVKKAQREGCAYIAFKTNPNSMVSHIAGKSSIFRALPTDVLANAYRISREEAQRLKHNRGDEFGAFTPLQYKSYQDVYNVAESS</sequence>
<proteinExistence type="inferred from homology"/>
<evidence type="ECO:0000313" key="14">
    <source>
        <dbReference type="Proteomes" id="UP000008021"/>
    </source>
</evidence>
<comment type="similarity">
    <text evidence="2 10">Belongs to the 11S seed storage protein (globulins) family.</text>
</comment>
<dbReference type="PRINTS" id="PR00439">
    <property type="entry name" value="11SGLOBULIN"/>
</dbReference>
<evidence type="ECO:0000256" key="3">
    <source>
        <dbReference type="ARBA" id="ARBA00011818"/>
    </source>
</evidence>
<protein>
    <recommendedName>
        <fullName evidence="12">Cupin type-1 domain-containing protein</fullName>
    </recommendedName>
</protein>
<dbReference type="SMART" id="SM00835">
    <property type="entry name" value="Cupin_1"/>
    <property type="match status" value="2"/>
</dbReference>
<dbReference type="InterPro" id="IPR046848">
    <property type="entry name" value="E_motif"/>
</dbReference>
<dbReference type="Pfam" id="PF00190">
    <property type="entry name" value="Cupin_1"/>
    <property type="match status" value="2"/>
</dbReference>